<reference evidence="2" key="2">
    <citation type="journal article" date="2024" name="Antonie Van Leeuwenhoek">
        <title>Roseihalotalea indica gen. nov., sp. nov., a halophilic Bacteroidetes from mesopelagic Southwest Indian Ocean with higher carbohydrate metabolic potential.</title>
        <authorList>
            <person name="Chen B."/>
            <person name="Zhang M."/>
            <person name="Lin D."/>
            <person name="Ye J."/>
            <person name="Tang K."/>
        </authorList>
    </citation>
    <scope>NUCLEOTIDE SEQUENCE</scope>
    <source>
        <strain evidence="2">TK19036</strain>
    </source>
</reference>
<organism evidence="2">
    <name type="scientific">Roseihalotalea indica</name>
    <dbReference type="NCBI Taxonomy" id="2867963"/>
    <lineage>
        <taxon>Bacteria</taxon>
        <taxon>Pseudomonadati</taxon>
        <taxon>Bacteroidota</taxon>
        <taxon>Cytophagia</taxon>
        <taxon>Cytophagales</taxon>
        <taxon>Catalimonadaceae</taxon>
        <taxon>Roseihalotalea</taxon>
    </lineage>
</organism>
<proteinExistence type="predicted"/>
<feature type="signal peptide" evidence="1">
    <location>
        <begin position="1"/>
        <end position="20"/>
    </location>
</feature>
<accession>A0AA49GME9</accession>
<dbReference type="AlphaFoldDB" id="A0AA49GME9"/>
<keyword evidence="1" id="KW-0732">Signal</keyword>
<protein>
    <recommendedName>
        <fullName evidence="3">Lipoprotein</fullName>
    </recommendedName>
</protein>
<name>A0AA49GME9_9BACT</name>
<gene>
    <name evidence="2" type="ORF">K4G66_02275</name>
</gene>
<sequence>MKYHLLFACLIALLAFTACSENDENEDIAPKADFYINFTLGDSSYSVTNNDCRLSIRNLRLACAGNFANGERSTEDYVYGVPSLLLENPEETNFINSFDFAVSKKVYTDELDTKDESSYIKKVLNADQFGFPINPGGFFTTYDLENDIYIVDRDVKAEAYFYLTTVDDEVYRSTSVVPNERSEESFFTIDAITETKDTTFSEYQYIIEGRFKVNMFKGFYGTDSEIMEGNFRCPISSIKNAELLNLCE</sequence>
<dbReference type="PROSITE" id="PS51257">
    <property type="entry name" value="PROKAR_LIPOPROTEIN"/>
    <property type="match status" value="1"/>
</dbReference>
<dbReference type="EMBL" id="CP120682">
    <property type="protein sequence ID" value="WKN37535.1"/>
    <property type="molecule type" value="Genomic_DNA"/>
</dbReference>
<feature type="chain" id="PRO_5041346148" description="Lipoprotein" evidence="1">
    <location>
        <begin position="21"/>
        <end position="248"/>
    </location>
</feature>
<evidence type="ECO:0008006" key="3">
    <source>
        <dbReference type="Google" id="ProtNLM"/>
    </source>
</evidence>
<reference evidence="2" key="1">
    <citation type="journal article" date="2023" name="Comput. Struct. Biotechnol. J.">
        <title>Discovery of a novel marine Bacteroidetes with a rich repertoire of carbohydrate-active enzymes.</title>
        <authorList>
            <person name="Chen B."/>
            <person name="Liu G."/>
            <person name="Chen Q."/>
            <person name="Wang H."/>
            <person name="Liu L."/>
            <person name="Tang K."/>
        </authorList>
    </citation>
    <scope>NUCLEOTIDE SEQUENCE</scope>
    <source>
        <strain evidence="2">TK19036</strain>
    </source>
</reference>
<evidence type="ECO:0000256" key="1">
    <source>
        <dbReference type="SAM" id="SignalP"/>
    </source>
</evidence>
<evidence type="ECO:0000313" key="2">
    <source>
        <dbReference type="EMBL" id="WKN37535.1"/>
    </source>
</evidence>